<proteinExistence type="predicted"/>
<dbReference type="Gene3D" id="2.30.30.110">
    <property type="match status" value="1"/>
</dbReference>
<dbReference type="InterPro" id="IPR011067">
    <property type="entry name" value="Plasmid_toxin/cell-grow_inhib"/>
</dbReference>
<dbReference type="RefSeq" id="WP_307411862.1">
    <property type="nucleotide sequence ID" value="NZ_JAUSUR010000009.1"/>
</dbReference>
<dbReference type="EMBL" id="JAUSUR010000009">
    <property type="protein sequence ID" value="MDQ0363170.1"/>
    <property type="molecule type" value="Genomic_DNA"/>
</dbReference>
<accession>A0ABU0E9J7</accession>
<comment type="caution">
    <text evidence="1">The sequence shown here is derived from an EMBL/GenBank/DDBJ whole genome shotgun (WGS) entry which is preliminary data.</text>
</comment>
<keyword evidence="2" id="KW-1185">Reference proteome</keyword>
<name>A0ABU0E9J7_9FIRM</name>
<reference evidence="1 2" key="1">
    <citation type="submission" date="2023-07" db="EMBL/GenBank/DDBJ databases">
        <title>Genomic Encyclopedia of Type Strains, Phase IV (KMG-IV): sequencing the most valuable type-strain genomes for metagenomic binning, comparative biology and taxonomic classification.</title>
        <authorList>
            <person name="Goeker M."/>
        </authorList>
    </citation>
    <scope>NUCLEOTIDE SEQUENCE [LARGE SCALE GENOMIC DNA]</scope>
    <source>
        <strain evidence="1 2">DSM 16784</strain>
    </source>
</reference>
<evidence type="ECO:0000313" key="2">
    <source>
        <dbReference type="Proteomes" id="UP001230220"/>
    </source>
</evidence>
<organism evidence="1 2">
    <name type="scientific">Breznakia pachnodae</name>
    <dbReference type="NCBI Taxonomy" id="265178"/>
    <lineage>
        <taxon>Bacteria</taxon>
        <taxon>Bacillati</taxon>
        <taxon>Bacillota</taxon>
        <taxon>Erysipelotrichia</taxon>
        <taxon>Erysipelotrichales</taxon>
        <taxon>Erysipelotrichaceae</taxon>
        <taxon>Breznakia</taxon>
    </lineage>
</organism>
<sequence>MEITKLSTYLKEGDLDKKVKEQEYWRSVWDMYVEETESIYSHLTTKEAMVRMISEVNFRNRSQSPSCEDLGVWIRVGDICYIDFGINYINEAGFQHFGIILAIVNNKVLVTPMTSNERAYQLSQERELKPHLMPIGKIDGMYRDSTLFLNDSKFINSARIIDVKAHLPIQSSLFKEIKKRFHELVGK</sequence>
<evidence type="ECO:0008006" key="3">
    <source>
        <dbReference type="Google" id="ProtNLM"/>
    </source>
</evidence>
<dbReference type="Proteomes" id="UP001230220">
    <property type="component" value="Unassembled WGS sequence"/>
</dbReference>
<evidence type="ECO:0000313" key="1">
    <source>
        <dbReference type="EMBL" id="MDQ0363170.1"/>
    </source>
</evidence>
<gene>
    <name evidence="1" type="ORF">J2S15_003931</name>
</gene>
<protein>
    <recommendedName>
        <fullName evidence="3">Type II toxin-antitoxin system PemK/MazF family toxin</fullName>
    </recommendedName>
</protein>